<gene>
    <name evidence="1" type="ORF">CAPTEDRAFT_187058</name>
</gene>
<reference evidence="1 3" key="2">
    <citation type="journal article" date="2013" name="Nature">
        <title>Insights into bilaterian evolution from three spiralian genomes.</title>
        <authorList>
            <person name="Simakov O."/>
            <person name="Marletaz F."/>
            <person name="Cho S.J."/>
            <person name="Edsinger-Gonzales E."/>
            <person name="Havlak P."/>
            <person name="Hellsten U."/>
            <person name="Kuo D.H."/>
            <person name="Larsson T."/>
            <person name="Lv J."/>
            <person name="Arendt D."/>
            <person name="Savage R."/>
            <person name="Osoegawa K."/>
            <person name="de Jong P."/>
            <person name="Grimwood J."/>
            <person name="Chapman J.A."/>
            <person name="Shapiro H."/>
            <person name="Aerts A."/>
            <person name="Otillar R.P."/>
            <person name="Terry A.Y."/>
            <person name="Boore J.L."/>
            <person name="Grigoriev I.V."/>
            <person name="Lindberg D.R."/>
            <person name="Seaver E.C."/>
            <person name="Weisblat D.A."/>
            <person name="Putnam N.H."/>
            <person name="Rokhsar D.S."/>
        </authorList>
    </citation>
    <scope>NUCLEOTIDE SEQUENCE</scope>
    <source>
        <strain evidence="1 3">I ESC-2004</strain>
    </source>
</reference>
<dbReference type="Proteomes" id="UP000014760">
    <property type="component" value="Unassembled WGS sequence"/>
</dbReference>
<dbReference type="EnsemblMetazoa" id="CapteT187058">
    <property type="protein sequence ID" value="CapteP187058"/>
    <property type="gene ID" value="CapteG187058"/>
</dbReference>
<protein>
    <submittedName>
        <fullName evidence="1 2">Uncharacterized protein</fullName>
    </submittedName>
</protein>
<evidence type="ECO:0000313" key="2">
    <source>
        <dbReference type="EnsemblMetazoa" id="CapteP187058"/>
    </source>
</evidence>
<proteinExistence type="predicted"/>
<dbReference type="EMBL" id="KB310130">
    <property type="protein sequence ID" value="ELT92429.1"/>
    <property type="molecule type" value="Genomic_DNA"/>
</dbReference>
<reference evidence="3" key="1">
    <citation type="submission" date="2012-12" db="EMBL/GenBank/DDBJ databases">
        <authorList>
            <person name="Hellsten U."/>
            <person name="Grimwood J."/>
            <person name="Chapman J.A."/>
            <person name="Shapiro H."/>
            <person name="Aerts A."/>
            <person name="Otillar R.P."/>
            <person name="Terry A.Y."/>
            <person name="Boore J.L."/>
            <person name="Simakov O."/>
            <person name="Marletaz F."/>
            <person name="Cho S.-J."/>
            <person name="Edsinger-Gonzales E."/>
            <person name="Havlak P."/>
            <person name="Kuo D.-H."/>
            <person name="Larsson T."/>
            <person name="Lv J."/>
            <person name="Arendt D."/>
            <person name="Savage R."/>
            <person name="Osoegawa K."/>
            <person name="de Jong P."/>
            <person name="Lindberg D.R."/>
            <person name="Seaver E.C."/>
            <person name="Weisblat D.A."/>
            <person name="Putnam N.H."/>
            <person name="Grigoriev I.V."/>
            <person name="Rokhsar D.S."/>
        </authorList>
    </citation>
    <scope>NUCLEOTIDE SEQUENCE</scope>
    <source>
        <strain evidence="3">I ESC-2004</strain>
    </source>
</reference>
<keyword evidence="3" id="KW-1185">Reference proteome</keyword>
<dbReference type="HOGENOM" id="CLU_1827144_0_0_1"/>
<reference evidence="2" key="3">
    <citation type="submission" date="2015-06" db="UniProtKB">
        <authorList>
            <consortium name="EnsemblMetazoa"/>
        </authorList>
    </citation>
    <scope>IDENTIFICATION</scope>
</reference>
<evidence type="ECO:0000313" key="3">
    <source>
        <dbReference type="Proteomes" id="UP000014760"/>
    </source>
</evidence>
<name>R7TFB2_CAPTE</name>
<accession>R7TFB2</accession>
<dbReference type="AlphaFoldDB" id="R7TFB2"/>
<evidence type="ECO:0000313" key="1">
    <source>
        <dbReference type="EMBL" id="ELT92429.1"/>
    </source>
</evidence>
<dbReference type="EMBL" id="AMQN01013328">
    <property type="status" value="NOT_ANNOTATED_CDS"/>
    <property type="molecule type" value="Genomic_DNA"/>
</dbReference>
<sequence>MCVMLVILVTERKLRFSQLFACAGVKFTKDGKFSRDTGGALTCMVRDRFPSQQKHTTLEISKAKLEIDKSFLLGLISITCAKIKMAEFHTASRFLTTSEDYCASHNDHEHPRGVYLVGATEEGGWTSLIIATFPVPEVPVT</sequence>
<organism evidence="1">
    <name type="scientific">Capitella teleta</name>
    <name type="common">Polychaete worm</name>
    <dbReference type="NCBI Taxonomy" id="283909"/>
    <lineage>
        <taxon>Eukaryota</taxon>
        <taxon>Metazoa</taxon>
        <taxon>Spiralia</taxon>
        <taxon>Lophotrochozoa</taxon>
        <taxon>Annelida</taxon>
        <taxon>Polychaeta</taxon>
        <taxon>Sedentaria</taxon>
        <taxon>Scolecida</taxon>
        <taxon>Capitellidae</taxon>
        <taxon>Capitella</taxon>
    </lineage>
</organism>